<keyword evidence="8 11" id="KW-0560">Oxidoreductase</keyword>
<dbReference type="InterPro" id="IPR027477">
    <property type="entry name" value="Succ_DH/fumarate_Rdtase_cat_sf"/>
</dbReference>
<dbReference type="NCBIfam" id="NF005701">
    <property type="entry name" value="PRK07512.1"/>
    <property type="match status" value="1"/>
</dbReference>
<name>A0A8J2V5Y7_9PROT</name>
<dbReference type="Proteomes" id="UP000613582">
    <property type="component" value="Unassembled WGS sequence"/>
</dbReference>
<evidence type="ECO:0000256" key="3">
    <source>
        <dbReference type="ARBA" id="ARBA00008562"/>
    </source>
</evidence>
<evidence type="ECO:0000256" key="2">
    <source>
        <dbReference type="ARBA" id="ARBA00004950"/>
    </source>
</evidence>
<dbReference type="FunFam" id="3.90.700.10:FF:000002">
    <property type="entry name" value="L-aspartate oxidase"/>
    <property type="match status" value="1"/>
</dbReference>
<evidence type="ECO:0000256" key="7">
    <source>
        <dbReference type="ARBA" id="ARBA00022827"/>
    </source>
</evidence>
<dbReference type="InterPro" id="IPR036188">
    <property type="entry name" value="FAD/NAD-bd_sf"/>
</dbReference>
<evidence type="ECO:0000313" key="15">
    <source>
        <dbReference type="Proteomes" id="UP000613582"/>
    </source>
</evidence>
<dbReference type="GO" id="GO:0005737">
    <property type="term" value="C:cytoplasm"/>
    <property type="evidence" value="ECO:0007669"/>
    <property type="project" value="UniProtKB-SubCell"/>
</dbReference>
<dbReference type="UniPathway" id="UPA00253">
    <property type="reaction ID" value="UER00326"/>
</dbReference>
<dbReference type="Gene3D" id="3.90.700.10">
    <property type="entry name" value="Succinate dehydrogenase/fumarate reductase flavoprotein, catalytic domain"/>
    <property type="match status" value="1"/>
</dbReference>
<dbReference type="PRINTS" id="PR00368">
    <property type="entry name" value="FADPNR"/>
</dbReference>
<dbReference type="GO" id="GO:0034628">
    <property type="term" value="P:'de novo' NAD+ biosynthetic process from L-aspartate"/>
    <property type="evidence" value="ECO:0007669"/>
    <property type="project" value="TreeGrafter"/>
</dbReference>
<dbReference type="SUPFAM" id="SSF46977">
    <property type="entry name" value="Succinate dehydrogenase/fumarate reductase flavoprotein C-terminal domain"/>
    <property type="match status" value="1"/>
</dbReference>
<dbReference type="SUPFAM" id="SSF51905">
    <property type="entry name" value="FAD/NAD(P)-binding domain"/>
    <property type="match status" value="1"/>
</dbReference>
<dbReference type="RefSeq" id="WP_188158989.1">
    <property type="nucleotide sequence ID" value="NZ_BMGH01000001.1"/>
</dbReference>
<evidence type="ECO:0000256" key="11">
    <source>
        <dbReference type="RuleBase" id="RU362049"/>
    </source>
</evidence>
<keyword evidence="15" id="KW-1185">Reference proteome</keyword>
<keyword evidence="6 11" id="KW-0662">Pyridine nucleotide biosynthesis</keyword>
<evidence type="ECO:0000259" key="13">
    <source>
        <dbReference type="Pfam" id="PF02910"/>
    </source>
</evidence>
<keyword evidence="5 11" id="KW-0285">Flavoprotein</keyword>
<dbReference type="EC" id="1.4.3.16" evidence="4 10"/>
<evidence type="ECO:0000256" key="4">
    <source>
        <dbReference type="ARBA" id="ARBA00012173"/>
    </source>
</evidence>
<comment type="subcellular location">
    <subcellularLocation>
        <location evidence="11">Cytoplasm</location>
    </subcellularLocation>
</comment>
<reference evidence="14" key="2">
    <citation type="submission" date="2020-09" db="EMBL/GenBank/DDBJ databases">
        <authorList>
            <person name="Sun Q."/>
            <person name="Zhou Y."/>
        </authorList>
    </citation>
    <scope>NUCLEOTIDE SEQUENCE</scope>
    <source>
        <strain evidence="14">CGMCC 1.12921</strain>
    </source>
</reference>
<dbReference type="InterPro" id="IPR003953">
    <property type="entry name" value="FAD-dep_OxRdtase_2_FAD-bd"/>
</dbReference>
<evidence type="ECO:0000256" key="10">
    <source>
        <dbReference type="NCBIfam" id="TIGR00551"/>
    </source>
</evidence>
<protein>
    <recommendedName>
        <fullName evidence="4 10">L-aspartate oxidase</fullName>
        <ecNumber evidence="4 10">1.4.3.16</ecNumber>
    </recommendedName>
</protein>
<evidence type="ECO:0000256" key="9">
    <source>
        <dbReference type="ARBA" id="ARBA00048305"/>
    </source>
</evidence>
<keyword evidence="7 11" id="KW-0274">FAD</keyword>
<comment type="similarity">
    <text evidence="3 11">Belongs to the FAD-dependent oxidoreductase 2 family. NadB subfamily.</text>
</comment>
<dbReference type="Gene3D" id="3.50.50.60">
    <property type="entry name" value="FAD/NAD(P)-binding domain"/>
    <property type="match status" value="1"/>
</dbReference>
<comment type="cofactor">
    <cofactor evidence="1 11">
        <name>FAD</name>
        <dbReference type="ChEBI" id="CHEBI:57692"/>
    </cofactor>
</comment>
<dbReference type="GO" id="GO:0008734">
    <property type="term" value="F:L-aspartate oxidase activity"/>
    <property type="evidence" value="ECO:0007669"/>
    <property type="project" value="UniProtKB-UniRule"/>
</dbReference>
<evidence type="ECO:0000256" key="5">
    <source>
        <dbReference type="ARBA" id="ARBA00022630"/>
    </source>
</evidence>
<comment type="caution">
    <text evidence="14">The sequence shown here is derived from an EMBL/GenBank/DDBJ whole genome shotgun (WGS) entry which is preliminary data.</text>
</comment>
<comment type="pathway">
    <text evidence="2 11">Cofactor biosynthesis; NAD(+) biosynthesis; iminoaspartate from L-aspartate (oxidase route): step 1/1.</text>
</comment>
<dbReference type="Gene3D" id="1.20.58.100">
    <property type="entry name" value="Fumarate reductase/succinate dehydrogenase flavoprotein-like, C-terminal domain"/>
    <property type="match status" value="1"/>
</dbReference>
<feature type="domain" description="FAD-dependent oxidoreductase 2 FAD-binding" evidence="12">
    <location>
        <begin position="16"/>
        <end position="384"/>
    </location>
</feature>
<dbReference type="InterPro" id="IPR015939">
    <property type="entry name" value="Fum_Rdtase/Succ_DH_flav-like_C"/>
</dbReference>
<evidence type="ECO:0000259" key="12">
    <source>
        <dbReference type="Pfam" id="PF00890"/>
    </source>
</evidence>
<dbReference type="PANTHER" id="PTHR42716:SF2">
    <property type="entry name" value="L-ASPARTATE OXIDASE, CHLOROPLASTIC"/>
    <property type="match status" value="1"/>
</dbReference>
<feature type="domain" description="Fumarate reductase/succinate dehydrogenase flavoprotein-like C-terminal" evidence="13">
    <location>
        <begin position="471"/>
        <end position="528"/>
    </location>
</feature>
<dbReference type="SUPFAM" id="SSF56425">
    <property type="entry name" value="Succinate dehydrogenase/fumarate reductase flavoprotein, catalytic domain"/>
    <property type="match status" value="1"/>
</dbReference>
<gene>
    <name evidence="14" type="ORF">GCM10011342_15280</name>
</gene>
<dbReference type="InterPro" id="IPR037099">
    <property type="entry name" value="Fum_R/Succ_DH_flav-like_C_sf"/>
</dbReference>
<evidence type="ECO:0000256" key="6">
    <source>
        <dbReference type="ARBA" id="ARBA00022642"/>
    </source>
</evidence>
<evidence type="ECO:0000256" key="8">
    <source>
        <dbReference type="ARBA" id="ARBA00023002"/>
    </source>
</evidence>
<proteinExistence type="inferred from homology"/>
<dbReference type="AlphaFoldDB" id="A0A8J2V5Y7"/>
<reference evidence="14" key="1">
    <citation type="journal article" date="2014" name="Int. J. Syst. Evol. Microbiol.">
        <title>Complete genome sequence of Corynebacterium casei LMG S-19264T (=DSM 44701T), isolated from a smear-ripened cheese.</title>
        <authorList>
            <consortium name="US DOE Joint Genome Institute (JGI-PGF)"/>
            <person name="Walter F."/>
            <person name="Albersmeier A."/>
            <person name="Kalinowski J."/>
            <person name="Ruckert C."/>
        </authorList>
    </citation>
    <scope>NUCLEOTIDE SEQUENCE</scope>
    <source>
        <strain evidence="14">CGMCC 1.12921</strain>
    </source>
</reference>
<dbReference type="Pfam" id="PF02910">
    <property type="entry name" value="Succ_DH_flav_C"/>
    <property type="match status" value="1"/>
</dbReference>
<comment type="function">
    <text evidence="11">Catalyzes the oxidation of L-aspartate to iminoaspartate.</text>
</comment>
<dbReference type="EMBL" id="BMGH01000001">
    <property type="protein sequence ID" value="GGD07419.1"/>
    <property type="molecule type" value="Genomic_DNA"/>
</dbReference>
<accession>A0A8J2V5Y7</accession>
<organism evidence="14 15">
    <name type="scientific">Aquisalinus flavus</name>
    <dbReference type="NCBI Taxonomy" id="1526572"/>
    <lineage>
        <taxon>Bacteria</taxon>
        <taxon>Pseudomonadati</taxon>
        <taxon>Pseudomonadota</taxon>
        <taxon>Alphaproteobacteria</taxon>
        <taxon>Parvularculales</taxon>
        <taxon>Parvularculaceae</taxon>
        <taxon>Aquisalinus</taxon>
    </lineage>
</organism>
<dbReference type="Pfam" id="PF00890">
    <property type="entry name" value="FAD_binding_2"/>
    <property type="match status" value="1"/>
</dbReference>
<dbReference type="InterPro" id="IPR005288">
    <property type="entry name" value="NadB"/>
</dbReference>
<dbReference type="NCBIfam" id="TIGR00551">
    <property type="entry name" value="nadB"/>
    <property type="match status" value="1"/>
</dbReference>
<comment type="catalytic activity">
    <reaction evidence="9">
        <text>L-aspartate + O2 = iminosuccinate + H2O2</text>
        <dbReference type="Rhea" id="RHEA:25876"/>
        <dbReference type="ChEBI" id="CHEBI:15379"/>
        <dbReference type="ChEBI" id="CHEBI:16240"/>
        <dbReference type="ChEBI" id="CHEBI:29991"/>
        <dbReference type="ChEBI" id="CHEBI:77875"/>
        <dbReference type="EC" id="1.4.3.16"/>
    </reaction>
    <physiologicalReaction direction="left-to-right" evidence="9">
        <dbReference type="Rhea" id="RHEA:25877"/>
    </physiologicalReaction>
</comment>
<sequence>MKETLETLALPEGSTLIIGAGVAGLFTALKLAPNPVTVISAAPIGRGASSTWAQGGLAAAMGDDDTPALHFKDTIDAGAGLVEPEAARILTGEGPARVRDLIDLGVAFDVDDSGTLKLGREAAHSRKRIVHATGDRAGAAIMASLDEAAHTAEHITLRERMIAEDLATDDQGNVIGALIHDIIEQKRVLILCPRTVLATGGLGGLYAVTTNPVRAQGHGLAMALRAGAEIIDPEFVQFHPTALDVGIDPAPLATEALRGDGAILVSGKGRRFMKYLHEDAELAPRDIVARGVAQAVHNGGAFLDAREAIGAAFPEKFPTVYAACRDAGIDPVTELMPVAPAVHYHMGGVGTDVDGRTSRPGLWAVGEVASTGIHGANRLASNSLLEALVFGARAAESLKQDDTTIAPSSINLLPDRLALDAKPPVAADIARLRRTMADKAGILRNRDGLMAAMAVIGELEERSSLNSGMLNCLLTATMILAGALDRRESRGSHFRTDYPEKAAPPPVHTVMTFSAETGLTVSPRAVDYKTDLERI</sequence>
<dbReference type="PANTHER" id="PTHR42716">
    <property type="entry name" value="L-ASPARTATE OXIDASE"/>
    <property type="match status" value="1"/>
</dbReference>
<evidence type="ECO:0000313" key="14">
    <source>
        <dbReference type="EMBL" id="GGD07419.1"/>
    </source>
</evidence>
<evidence type="ECO:0000256" key="1">
    <source>
        <dbReference type="ARBA" id="ARBA00001974"/>
    </source>
</evidence>